<dbReference type="EMBL" id="JWZT01003440">
    <property type="protein sequence ID" value="KII66810.1"/>
    <property type="molecule type" value="Genomic_DNA"/>
</dbReference>
<protein>
    <submittedName>
        <fullName evidence="1">Uncharacterized protein</fullName>
    </submittedName>
</protein>
<evidence type="ECO:0000313" key="2">
    <source>
        <dbReference type="Proteomes" id="UP000031668"/>
    </source>
</evidence>
<dbReference type="OrthoDB" id="21270at2759"/>
<accession>A0A0C2MR91</accession>
<keyword evidence="2" id="KW-1185">Reference proteome</keyword>
<gene>
    <name evidence="1" type="ORF">RF11_04628</name>
</gene>
<name>A0A0C2MR91_THEKT</name>
<comment type="caution">
    <text evidence="1">The sequence shown here is derived from an EMBL/GenBank/DDBJ whole genome shotgun (WGS) entry which is preliminary data.</text>
</comment>
<dbReference type="Proteomes" id="UP000031668">
    <property type="component" value="Unassembled WGS sequence"/>
</dbReference>
<evidence type="ECO:0000313" key="1">
    <source>
        <dbReference type="EMBL" id="KII66810.1"/>
    </source>
</evidence>
<reference evidence="1 2" key="1">
    <citation type="journal article" date="2014" name="Genome Biol. Evol.">
        <title>The genome of the myxosporean Thelohanellus kitauei shows adaptations to nutrient acquisition within its fish host.</title>
        <authorList>
            <person name="Yang Y."/>
            <person name="Xiong J."/>
            <person name="Zhou Z."/>
            <person name="Huo F."/>
            <person name="Miao W."/>
            <person name="Ran C."/>
            <person name="Liu Y."/>
            <person name="Zhang J."/>
            <person name="Feng J."/>
            <person name="Wang M."/>
            <person name="Wang M."/>
            <person name="Wang L."/>
            <person name="Yao B."/>
        </authorList>
    </citation>
    <scope>NUCLEOTIDE SEQUENCE [LARGE SCALE GENOMIC DNA]</scope>
    <source>
        <strain evidence="1">Wuqing</strain>
    </source>
</reference>
<proteinExistence type="predicted"/>
<sequence length="109" mass="12756">MENEEIVPGNANELYESVSKIVIKLERSYQTQKETFSTGLNIIENGIGRLELEIDTLHDISEDKSNRLFEIVKKSDLIELDMEKFSHLKYEIKDLKEKLIQLLKSIRNM</sequence>
<dbReference type="AlphaFoldDB" id="A0A0C2MR91"/>
<organism evidence="1 2">
    <name type="scientific">Thelohanellus kitauei</name>
    <name type="common">Myxosporean</name>
    <dbReference type="NCBI Taxonomy" id="669202"/>
    <lineage>
        <taxon>Eukaryota</taxon>
        <taxon>Metazoa</taxon>
        <taxon>Cnidaria</taxon>
        <taxon>Myxozoa</taxon>
        <taxon>Myxosporea</taxon>
        <taxon>Bivalvulida</taxon>
        <taxon>Platysporina</taxon>
        <taxon>Myxobolidae</taxon>
        <taxon>Thelohanellus</taxon>
    </lineage>
</organism>